<dbReference type="SUPFAM" id="SSF81301">
    <property type="entry name" value="Nucleotidyltransferase"/>
    <property type="match status" value="1"/>
</dbReference>
<keyword evidence="2" id="KW-1185">Reference proteome</keyword>
<proteinExistence type="predicted"/>
<sequence>MSTVELKAPQLPPAVRDVVDGLAALPAVRSVRVAGSRARGNPTGPDSDWDILVYTDTLPARDELRRLLPPGAGSSGDRFEPHTANPGHPFQETEFTVPVSPRIDVCLRPLAHLRQEEERAVRGAFTVHSYPKTAGGVPSYILLSEAALSAPVHGDVGAPACPGALVAAAVPWWRGRASCALLLALDHVAAGEPLGALEHVLAAATSVAHARLISQGRWYPITKRLLGEAGALDGGARERMAGLSAGRLTEAAVRQVADALEVDVDSGLGWLARGEHMGPGRQG</sequence>
<dbReference type="Proteomes" id="UP001596065">
    <property type="component" value="Unassembled WGS sequence"/>
</dbReference>
<dbReference type="Gene3D" id="3.30.460.10">
    <property type="entry name" value="Beta Polymerase, domain 2"/>
    <property type="match status" value="1"/>
</dbReference>
<evidence type="ECO:0000313" key="1">
    <source>
        <dbReference type="EMBL" id="MFC5658049.1"/>
    </source>
</evidence>
<evidence type="ECO:0008006" key="3">
    <source>
        <dbReference type="Google" id="ProtNLM"/>
    </source>
</evidence>
<reference evidence="2" key="1">
    <citation type="journal article" date="2019" name="Int. J. Syst. Evol. Microbiol.">
        <title>The Global Catalogue of Microorganisms (GCM) 10K type strain sequencing project: providing services to taxonomists for standard genome sequencing and annotation.</title>
        <authorList>
            <consortium name="The Broad Institute Genomics Platform"/>
            <consortium name="The Broad Institute Genome Sequencing Center for Infectious Disease"/>
            <person name="Wu L."/>
            <person name="Ma J."/>
        </authorList>
    </citation>
    <scope>NUCLEOTIDE SEQUENCE [LARGE SCALE GENOMIC DNA]</scope>
    <source>
        <strain evidence="2">KCTC 5701</strain>
    </source>
</reference>
<accession>A0ABW0WM49</accession>
<dbReference type="CDD" id="cd05403">
    <property type="entry name" value="NT_KNTase_like"/>
    <property type="match status" value="1"/>
</dbReference>
<dbReference type="EMBL" id="JBHSOE010000038">
    <property type="protein sequence ID" value="MFC5658049.1"/>
    <property type="molecule type" value="Genomic_DNA"/>
</dbReference>
<organism evidence="1 2">
    <name type="scientific">Streptomyces nogalater</name>
    <dbReference type="NCBI Taxonomy" id="38314"/>
    <lineage>
        <taxon>Bacteria</taxon>
        <taxon>Bacillati</taxon>
        <taxon>Actinomycetota</taxon>
        <taxon>Actinomycetes</taxon>
        <taxon>Kitasatosporales</taxon>
        <taxon>Streptomycetaceae</taxon>
        <taxon>Streptomyces</taxon>
    </lineage>
</organism>
<dbReference type="RefSeq" id="WP_344350135.1">
    <property type="nucleotide sequence ID" value="NZ_BAAASM010000034.1"/>
</dbReference>
<protein>
    <recommendedName>
        <fullName evidence="3">Polymerase nucleotidyl transferase domain-containing protein</fullName>
    </recommendedName>
</protein>
<gene>
    <name evidence="1" type="ORF">ACFP3J_21490</name>
</gene>
<comment type="caution">
    <text evidence="1">The sequence shown here is derived from an EMBL/GenBank/DDBJ whole genome shotgun (WGS) entry which is preliminary data.</text>
</comment>
<evidence type="ECO:0000313" key="2">
    <source>
        <dbReference type="Proteomes" id="UP001596065"/>
    </source>
</evidence>
<name>A0ABW0WM49_STRNO</name>
<dbReference type="InterPro" id="IPR043519">
    <property type="entry name" value="NT_sf"/>
</dbReference>